<evidence type="ECO:0000256" key="3">
    <source>
        <dbReference type="ARBA" id="ARBA00022643"/>
    </source>
</evidence>
<accession>D8PYS9</accession>
<dbReference type="HOGENOM" id="CLU_479924_0_0_1"/>
<feature type="domain" description="Flavin reductase like" evidence="5">
    <location>
        <begin position="68"/>
        <end position="222"/>
    </location>
</feature>
<dbReference type="Pfam" id="PF01613">
    <property type="entry name" value="Flavin_Reduct"/>
    <property type="match status" value="2"/>
</dbReference>
<comment type="cofactor">
    <cofactor evidence="1">
        <name>FMN</name>
        <dbReference type="ChEBI" id="CHEBI:58210"/>
    </cofactor>
</comment>
<organism evidence="7">
    <name type="scientific">Schizophyllum commune (strain H4-8 / FGSC 9210)</name>
    <name type="common">Split gill fungus</name>
    <dbReference type="NCBI Taxonomy" id="578458"/>
    <lineage>
        <taxon>Eukaryota</taxon>
        <taxon>Fungi</taxon>
        <taxon>Dikarya</taxon>
        <taxon>Basidiomycota</taxon>
        <taxon>Agaricomycotina</taxon>
        <taxon>Agaricomycetes</taxon>
        <taxon>Agaricomycetidae</taxon>
        <taxon>Agaricales</taxon>
        <taxon>Schizophyllaceae</taxon>
        <taxon>Schizophyllum</taxon>
    </lineage>
</organism>
<evidence type="ECO:0000259" key="5">
    <source>
        <dbReference type="SMART" id="SM00903"/>
    </source>
</evidence>
<proteinExistence type="inferred from homology"/>
<sequence>MAAPALPAYPWRTPKFFQVPDPEWHFGRPVTATEEGKKWMQGADGEDAFKGMDATTVPRRDLYQLMKSGIVPRPIAFVSTTSADGIDNIAPFSSLNFVTGVVSFFVQSGDNGPSDTLNNLRTGHGFVVSVISEPWVTQACVTGLNAPPGISEWALSGLTKIASRTVTPPRVKESAFSMECELMHTHEIRDAQSGDLEYTHVLGRVKYIHVRRDVLTERGVVDIQKLKPVAHIGDISYCTIGDVFRMRPSTWAEVEPFIPDEMKRDARGGETLLQMHRMGCLNIVCRDSIVSSTQAFPRIMSNQLPAYPWHTPQFVQVPDPEWKYGKPITATEEGKKWMEGVDEEDAFNSVDPATYPHRDLYQLMKSAIVPRPIAFVSTTSADGIDNIAPFSSLNFVTGVVSFFIQQGDHGPSDTLTNIRTGNGFVVSIISEPWIANAHAAGLTAPPGVSEWGFTGLTKVASKNVKPPRVKESAFSMECELMHTHEICDLHTGAVQYTHVLGRVSCIHVRRNVLTERGVVDIQKLKPVARIGDISYCTIGDIFRMRAPSWEEAEPLIPEELKRDAKGAQ</sequence>
<reference evidence="6 7" key="1">
    <citation type="journal article" date="2010" name="Nat. Biotechnol.">
        <title>Genome sequence of the model mushroom Schizophyllum commune.</title>
        <authorList>
            <person name="Ohm R.A."/>
            <person name="de Jong J.F."/>
            <person name="Lugones L.G."/>
            <person name="Aerts A."/>
            <person name="Kothe E."/>
            <person name="Stajich J.E."/>
            <person name="de Vries R.P."/>
            <person name="Record E."/>
            <person name="Levasseur A."/>
            <person name="Baker S.E."/>
            <person name="Bartholomew K.A."/>
            <person name="Coutinho P.M."/>
            <person name="Erdmann S."/>
            <person name="Fowler T.J."/>
            <person name="Gathman A.C."/>
            <person name="Lombard V."/>
            <person name="Henrissat B."/>
            <person name="Knabe N."/>
            <person name="Kuees U."/>
            <person name="Lilly W.W."/>
            <person name="Lindquist E."/>
            <person name="Lucas S."/>
            <person name="Magnuson J.K."/>
            <person name="Piumi F."/>
            <person name="Raudaskoski M."/>
            <person name="Salamov A."/>
            <person name="Schmutz J."/>
            <person name="Schwarze F.W.M.R."/>
            <person name="vanKuyk P.A."/>
            <person name="Horton J.S."/>
            <person name="Grigoriev I.V."/>
            <person name="Woesten H.A.B."/>
        </authorList>
    </citation>
    <scope>NUCLEOTIDE SEQUENCE [LARGE SCALE GENOMIC DNA]</scope>
    <source>
        <strain evidence="7">H4-8 / FGSC 9210</strain>
    </source>
</reference>
<dbReference type="eggNOG" id="ENOG502S86W">
    <property type="taxonomic scope" value="Eukaryota"/>
</dbReference>
<evidence type="ECO:0000256" key="4">
    <source>
        <dbReference type="ARBA" id="ARBA00038054"/>
    </source>
</evidence>
<dbReference type="PANTHER" id="PTHR33798:SF5">
    <property type="entry name" value="FLAVIN REDUCTASE LIKE DOMAIN-CONTAINING PROTEIN"/>
    <property type="match status" value="1"/>
</dbReference>
<evidence type="ECO:0000313" key="6">
    <source>
        <dbReference type="EMBL" id="EFI98748.1"/>
    </source>
</evidence>
<dbReference type="InParanoid" id="D8PYS9"/>
<dbReference type="Gene3D" id="2.30.110.10">
    <property type="entry name" value="Electron Transport, Fmn-binding Protein, Chain A"/>
    <property type="match status" value="2"/>
</dbReference>
<dbReference type="SUPFAM" id="SSF50475">
    <property type="entry name" value="FMN-binding split barrel"/>
    <property type="match status" value="2"/>
</dbReference>
<dbReference type="InterPro" id="IPR002563">
    <property type="entry name" value="Flavin_Rdtase-like_dom"/>
</dbReference>
<dbReference type="AlphaFoldDB" id="D8PYS9"/>
<dbReference type="VEuPathDB" id="FungiDB:SCHCODRAFT_02568259"/>
<dbReference type="RefSeq" id="XP_003033651.1">
    <property type="nucleotide sequence ID" value="XM_003033605.1"/>
</dbReference>
<evidence type="ECO:0000256" key="2">
    <source>
        <dbReference type="ARBA" id="ARBA00022630"/>
    </source>
</evidence>
<dbReference type="EMBL" id="GL377304">
    <property type="protein sequence ID" value="EFI98748.1"/>
    <property type="molecule type" value="Genomic_DNA"/>
</dbReference>
<dbReference type="SMART" id="SM00903">
    <property type="entry name" value="Flavin_Reduct"/>
    <property type="match status" value="2"/>
</dbReference>
<dbReference type="Proteomes" id="UP000007431">
    <property type="component" value="Unassembled WGS sequence"/>
</dbReference>
<comment type="similarity">
    <text evidence="4">Belongs to the flavoredoxin family.</text>
</comment>
<keyword evidence="7" id="KW-1185">Reference proteome</keyword>
<feature type="domain" description="Flavin reductase like" evidence="5">
    <location>
        <begin position="366"/>
        <end position="520"/>
    </location>
</feature>
<keyword evidence="2" id="KW-0285">Flavoprotein</keyword>
<dbReference type="InterPro" id="IPR012349">
    <property type="entry name" value="Split_barrel_FMN-bd"/>
</dbReference>
<protein>
    <recommendedName>
        <fullName evidence="5">Flavin reductase like domain-containing protein</fullName>
    </recommendedName>
</protein>
<dbReference type="GeneID" id="9586213"/>
<dbReference type="PANTHER" id="PTHR33798">
    <property type="entry name" value="FLAVOPROTEIN OXYGENASE"/>
    <property type="match status" value="1"/>
</dbReference>
<gene>
    <name evidence="6" type="ORF">SCHCODRAFT_106492</name>
</gene>
<feature type="non-terminal residue" evidence="6">
    <location>
        <position position="568"/>
    </location>
</feature>
<evidence type="ECO:0000256" key="1">
    <source>
        <dbReference type="ARBA" id="ARBA00001917"/>
    </source>
</evidence>
<name>D8PYS9_SCHCM</name>
<dbReference type="KEGG" id="scm:SCHCO_02568259"/>
<dbReference type="GO" id="GO:0010181">
    <property type="term" value="F:FMN binding"/>
    <property type="evidence" value="ECO:0007669"/>
    <property type="project" value="InterPro"/>
</dbReference>
<keyword evidence="3" id="KW-0288">FMN</keyword>
<dbReference type="OrthoDB" id="298012at2759"/>
<evidence type="ECO:0000313" key="7">
    <source>
        <dbReference type="Proteomes" id="UP000007431"/>
    </source>
</evidence>